<proteinExistence type="predicted"/>
<dbReference type="Proteomes" id="UP000182719">
    <property type="component" value="Unassembled WGS sequence"/>
</dbReference>
<organism evidence="2 3">
    <name type="scientific">Stigmatella aurantiaca</name>
    <dbReference type="NCBI Taxonomy" id="41"/>
    <lineage>
        <taxon>Bacteria</taxon>
        <taxon>Pseudomonadati</taxon>
        <taxon>Myxococcota</taxon>
        <taxon>Myxococcia</taxon>
        <taxon>Myxococcales</taxon>
        <taxon>Cystobacterineae</taxon>
        <taxon>Archangiaceae</taxon>
        <taxon>Stigmatella</taxon>
    </lineage>
</organism>
<dbReference type="SUPFAM" id="SSF48452">
    <property type="entry name" value="TPR-like"/>
    <property type="match status" value="1"/>
</dbReference>
<reference evidence="3" key="1">
    <citation type="submission" date="2016-10" db="EMBL/GenBank/DDBJ databases">
        <authorList>
            <person name="Varghese N."/>
            <person name="Submissions S."/>
        </authorList>
    </citation>
    <scope>NUCLEOTIDE SEQUENCE [LARGE SCALE GENOMIC DNA]</scope>
    <source>
        <strain evidence="3">DSM 17044</strain>
    </source>
</reference>
<evidence type="ECO:0000256" key="1">
    <source>
        <dbReference type="SAM" id="MobiDB-lite"/>
    </source>
</evidence>
<dbReference type="AlphaFoldDB" id="A0A1H7VUI9"/>
<gene>
    <name evidence="2" type="ORF">SAMN05444354_11210</name>
</gene>
<dbReference type="OrthoDB" id="5506264at2"/>
<feature type="compositionally biased region" description="Basic and acidic residues" evidence="1">
    <location>
        <begin position="226"/>
        <end position="242"/>
    </location>
</feature>
<evidence type="ECO:0000313" key="3">
    <source>
        <dbReference type="Proteomes" id="UP000182719"/>
    </source>
</evidence>
<sequence length="607" mass="63383">MRYDLDPRLLPPTGASVQCTRCSFVFTATPSGQVLLPGQPSSPAAPKATGGVPPSVLNSTLLFGAPPARPAAPASPAPPEDVTPVYGTSVQAGAEEGEKTPAFGTAHPPQAAAAALNKTQTFGGPPARPTAETTQAFGAASIPRTPPSPSTTQAFGAASIPRTPPSPSTTQAFGAASIPQAPSPSTTQAFGAASIPQAPSPRATQAFGVAQIRSAEKAAGSASGVKEADKVLPPGLREKKSTADVPWSTPEGSGELRPSLPPEPAGSWGGPPAPPPPHRSAALELPPELLVPSRPAGGGAPREAVDAGGGRERLLIAVAAAVVLGLTAWLTYPAWRNRASELPSEAVSIKDEAVLLLRRDDPASLSQATERLRELVGRYPKYTEAQAELVAVLALRLDDAKAELEWLGNEETRLRQVLFAMEKEKSRPDWSSRVNAQRGELDGLRKQRAPLEASVVQLTQQLEAAFAVIRKAPETEPASDVLARLKAQALQGGVMGTPLGLSMAERFRKVENPPHWSAVAIAEHGLNARVPLEALAKASDELTRVRGRDSTFLRVYVLEARISLREGDPSAARALLDSVVALNPNHTLARKLRGWAASAQESAPPAP</sequence>
<name>A0A1H7VUI9_STIAU</name>
<feature type="region of interest" description="Disordered" evidence="1">
    <location>
        <begin position="216"/>
        <end position="282"/>
    </location>
</feature>
<dbReference type="InterPro" id="IPR011990">
    <property type="entry name" value="TPR-like_helical_dom_sf"/>
</dbReference>
<feature type="compositionally biased region" description="Pro residues" evidence="1">
    <location>
        <begin position="67"/>
        <end position="81"/>
    </location>
</feature>
<feature type="region of interest" description="Disordered" evidence="1">
    <location>
        <begin position="138"/>
        <end position="204"/>
    </location>
</feature>
<dbReference type="Gene3D" id="1.25.40.10">
    <property type="entry name" value="Tetratricopeptide repeat domain"/>
    <property type="match status" value="1"/>
</dbReference>
<protein>
    <submittedName>
        <fullName evidence="2">Putative negative regulator of RcsB-dependent stress response</fullName>
    </submittedName>
</protein>
<evidence type="ECO:0000313" key="2">
    <source>
        <dbReference type="EMBL" id="SEM12923.1"/>
    </source>
</evidence>
<dbReference type="EMBL" id="FOAP01000012">
    <property type="protein sequence ID" value="SEM12923.1"/>
    <property type="molecule type" value="Genomic_DNA"/>
</dbReference>
<feature type="region of interest" description="Disordered" evidence="1">
    <location>
        <begin position="67"/>
        <end position="86"/>
    </location>
</feature>
<accession>A0A1H7VUI9</accession>
<keyword evidence="3" id="KW-1185">Reference proteome</keyword>